<sequence length="152" mass="17204">MSPSCPISTRRVDANMVRMISFQVALFTLLFLITQQSFFAWVILFDFFMRALRLSNFSLFQIIGKFVLKGWGVAPKLCDESPKRFALYLGLVTSLIIVVFYFAGFILFATVVAVILLICALLETVFDFCIGCKLYYAIQIGKGLLGNDRNIQ</sequence>
<accession>A0ABT7QS66</accession>
<evidence type="ECO:0000313" key="4">
    <source>
        <dbReference type="Proteomes" id="UP001169066"/>
    </source>
</evidence>
<evidence type="ECO:0000313" key="3">
    <source>
        <dbReference type="EMBL" id="MDM5263632.1"/>
    </source>
</evidence>
<evidence type="ECO:0000256" key="1">
    <source>
        <dbReference type="SAM" id="Phobius"/>
    </source>
</evidence>
<comment type="caution">
    <text evidence="3">The sequence shown here is derived from an EMBL/GenBank/DDBJ whole genome shotgun (WGS) entry which is preliminary data.</text>
</comment>
<reference evidence="3" key="1">
    <citation type="submission" date="2023-01" db="EMBL/GenBank/DDBJ databases">
        <title>Sulfurovum sp. XTW-4 genome assembly.</title>
        <authorList>
            <person name="Wang J."/>
        </authorList>
    </citation>
    <scope>NUCLEOTIDE SEQUENCE</scope>
    <source>
        <strain evidence="3">XTW-4</strain>
    </source>
</reference>
<name>A0ABT7QS66_9BACT</name>
<dbReference type="RefSeq" id="WP_289401613.1">
    <property type="nucleotide sequence ID" value="NZ_JAQIBC010000002.1"/>
</dbReference>
<proteinExistence type="predicted"/>
<dbReference type="InterPro" id="IPR025508">
    <property type="entry name" value="DUF4395"/>
</dbReference>
<dbReference type="Proteomes" id="UP001169066">
    <property type="component" value="Unassembled WGS sequence"/>
</dbReference>
<keyword evidence="1" id="KW-0812">Transmembrane</keyword>
<feature type="transmembrane region" description="Helical" evidence="1">
    <location>
        <begin position="114"/>
        <end position="136"/>
    </location>
</feature>
<keyword evidence="4" id="KW-1185">Reference proteome</keyword>
<keyword evidence="1" id="KW-0472">Membrane</keyword>
<protein>
    <submittedName>
        <fullName evidence="3">DUF4395 domain-containing protein</fullName>
    </submittedName>
</protein>
<dbReference type="EMBL" id="JAQIBC010000002">
    <property type="protein sequence ID" value="MDM5263632.1"/>
    <property type="molecule type" value="Genomic_DNA"/>
</dbReference>
<feature type="domain" description="DUF4395" evidence="2">
    <location>
        <begin position="12"/>
        <end position="138"/>
    </location>
</feature>
<dbReference type="Pfam" id="PF14340">
    <property type="entry name" value="DUF4395"/>
    <property type="match status" value="1"/>
</dbReference>
<organism evidence="3 4">
    <name type="scientific">Sulfurovum xiamenensis</name>
    <dbReference type="NCBI Taxonomy" id="3019066"/>
    <lineage>
        <taxon>Bacteria</taxon>
        <taxon>Pseudomonadati</taxon>
        <taxon>Campylobacterota</taxon>
        <taxon>Epsilonproteobacteria</taxon>
        <taxon>Campylobacterales</taxon>
        <taxon>Sulfurovaceae</taxon>
        <taxon>Sulfurovum</taxon>
    </lineage>
</organism>
<keyword evidence="1" id="KW-1133">Transmembrane helix</keyword>
<evidence type="ECO:0000259" key="2">
    <source>
        <dbReference type="Pfam" id="PF14340"/>
    </source>
</evidence>
<feature type="transmembrane region" description="Helical" evidence="1">
    <location>
        <begin position="85"/>
        <end position="108"/>
    </location>
</feature>
<gene>
    <name evidence="3" type="ORF">PF327_05415</name>
</gene>
<feature type="transmembrane region" description="Helical" evidence="1">
    <location>
        <begin position="20"/>
        <end position="45"/>
    </location>
</feature>